<dbReference type="InterPro" id="IPR050093">
    <property type="entry name" value="ABC_SmlMolc_Importer"/>
</dbReference>
<organism evidence="5">
    <name type="scientific">Paenarthrobacter sp. AMU7</name>
    <dbReference type="NCBI Taxonomy" id="3162492"/>
    <lineage>
        <taxon>Bacteria</taxon>
        <taxon>Bacillati</taxon>
        <taxon>Actinomycetota</taxon>
        <taxon>Actinomycetes</taxon>
        <taxon>Micrococcales</taxon>
        <taxon>Micrococcaceae</taxon>
        <taxon>Paenarthrobacter</taxon>
    </lineage>
</organism>
<dbReference type="SUPFAM" id="SSF50331">
    <property type="entry name" value="MOP-like"/>
    <property type="match status" value="1"/>
</dbReference>
<dbReference type="PANTHER" id="PTHR42781:SF4">
    <property type="entry name" value="SPERMIDINE_PUTRESCINE IMPORT ATP-BINDING PROTEIN POTA"/>
    <property type="match status" value="1"/>
</dbReference>
<dbReference type="GO" id="GO:0005524">
    <property type="term" value="F:ATP binding"/>
    <property type="evidence" value="ECO:0007669"/>
    <property type="project" value="UniProtKB-KW"/>
</dbReference>
<dbReference type="GO" id="GO:0022857">
    <property type="term" value="F:transmembrane transporter activity"/>
    <property type="evidence" value="ECO:0007669"/>
    <property type="project" value="InterPro"/>
</dbReference>
<accession>A0AB39YRW6</accession>
<dbReference type="GO" id="GO:0016887">
    <property type="term" value="F:ATP hydrolysis activity"/>
    <property type="evidence" value="ECO:0007669"/>
    <property type="project" value="InterPro"/>
</dbReference>
<keyword evidence="3 5" id="KW-0067">ATP-binding</keyword>
<reference evidence="5" key="1">
    <citation type="submission" date="2024-07" db="EMBL/GenBank/DDBJ databases">
        <authorList>
            <person name="Li J."/>
            <person name="Wei H."/>
            <person name="Ma J."/>
        </authorList>
    </citation>
    <scope>NUCLEOTIDE SEQUENCE</scope>
    <source>
        <strain evidence="5">AMU7</strain>
    </source>
</reference>
<dbReference type="EMBL" id="CP165735">
    <property type="protein sequence ID" value="XDV71712.1"/>
    <property type="molecule type" value="Genomic_DNA"/>
</dbReference>
<dbReference type="SMART" id="SM00382">
    <property type="entry name" value="AAA"/>
    <property type="match status" value="1"/>
</dbReference>
<feature type="domain" description="ABC transporter" evidence="4">
    <location>
        <begin position="20"/>
        <end position="250"/>
    </location>
</feature>
<evidence type="ECO:0000256" key="2">
    <source>
        <dbReference type="ARBA" id="ARBA00022741"/>
    </source>
</evidence>
<proteinExistence type="predicted"/>
<dbReference type="Pfam" id="PF08402">
    <property type="entry name" value="TOBE_2"/>
    <property type="match status" value="1"/>
</dbReference>
<dbReference type="InterPro" id="IPR017871">
    <property type="entry name" value="ABC_transporter-like_CS"/>
</dbReference>
<name>A0AB39YRW6_9MICC</name>
<dbReference type="FunFam" id="3.40.50.300:FF:000133">
    <property type="entry name" value="Spermidine/putrescine import ATP-binding protein PotA"/>
    <property type="match status" value="1"/>
</dbReference>
<dbReference type="InterPro" id="IPR027417">
    <property type="entry name" value="P-loop_NTPase"/>
</dbReference>
<dbReference type="GO" id="GO:0043190">
    <property type="term" value="C:ATP-binding cassette (ABC) transporter complex"/>
    <property type="evidence" value="ECO:0007669"/>
    <property type="project" value="InterPro"/>
</dbReference>
<dbReference type="InterPro" id="IPR013611">
    <property type="entry name" value="Transp-assoc_OB_typ2"/>
</dbReference>
<dbReference type="PROSITE" id="PS00211">
    <property type="entry name" value="ABC_TRANSPORTER_1"/>
    <property type="match status" value="1"/>
</dbReference>
<keyword evidence="1" id="KW-0813">Transport</keyword>
<evidence type="ECO:0000259" key="4">
    <source>
        <dbReference type="PROSITE" id="PS50893"/>
    </source>
</evidence>
<evidence type="ECO:0000256" key="3">
    <source>
        <dbReference type="ARBA" id="ARBA00022840"/>
    </source>
</evidence>
<dbReference type="InterPro" id="IPR003593">
    <property type="entry name" value="AAA+_ATPase"/>
</dbReference>
<dbReference type="RefSeq" id="WP_369745673.1">
    <property type="nucleotide sequence ID" value="NZ_CP165735.1"/>
</dbReference>
<dbReference type="SUPFAM" id="SSF52540">
    <property type="entry name" value="P-loop containing nucleoside triphosphate hydrolases"/>
    <property type="match status" value="1"/>
</dbReference>
<gene>
    <name evidence="5" type="ORF">ABQM86_00525</name>
</gene>
<dbReference type="InterPro" id="IPR008995">
    <property type="entry name" value="Mo/tungstate-bd_C_term_dom"/>
</dbReference>
<sequence length="368" mass="40549">MTETVLTSTKHEISTAIPAIRLRGLTKSFGDTTAVGGVDLDIRQGEFFSMLGPSGSGKTTVLRLIAGFELPTAGIIELEGKDVTNTAPFERDVNTVFQDYALFPHMSLLDNVAYGLRVRGIGRKERRARAEQALERVQLSQLARRSPSQLSGGQRQRVALARALVVEPKVLLLDEPLGALDLKLRKQMQIELKDLQRSLGITFIFVTHDQEEALTMSDRIGVFNNGRLEQIGSAHEIYERPSGQFVADFVGTSNLFNSAMAERLYGRTDVFSIRPERLRLLWDAPEKQYDGGATSAGGTTFVAGTVTSLIYLGHATQVRVALDSGFTVVVLVHGDLPGSEDELHQRRVNVGWADRDAVWLPDTPSRKF</sequence>
<dbReference type="Pfam" id="PF00005">
    <property type="entry name" value="ABC_tran"/>
    <property type="match status" value="1"/>
</dbReference>
<keyword evidence="2" id="KW-0547">Nucleotide-binding</keyword>
<evidence type="ECO:0000313" key="5">
    <source>
        <dbReference type="EMBL" id="XDV71712.1"/>
    </source>
</evidence>
<dbReference type="AlphaFoldDB" id="A0AB39YRW6"/>
<dbReference type="PANTHER" id="PTHR42781">
    <property type="entry name" value="SPERMIDINE/PUTRESCINE IMPORT ATP-BINDING PROTEIN POTA"/>
    <property type="match status" value="1"/>
</dbReference>
<dbReference type="InterPro" id="IPR003439">
    <property type="entry name" value="ABC_transporter-like_ATP-bd"/>
</dbReference>
<evidence type="ECO:0000256" key="1">
    <source>
        <dbReference type="ARBA" id="ARBA00022448"/>
    </source>
</evidence>
<dbReference type="PROSITE" id="PS50893">
    <property type="entry name" value="ABC_TRANSPORTER_2"/>
    <property type="match status" value="1"/>
</dbReference>
<dbReference type="Gene3D" id="3.40.50.300">
    <property type="entry name" value="P-loop containing nucleotide triphosphate hydrolases"/>
    <property type="match status" value="1"/>
</dbReference>
<protein>
    <submittedName>
        <fullName evidence="5">ABC transporter ATP-binding protein</fullName>
    </submittedName>
</protein>